<gene>
    <name evidence="2" type="ORF">FRX48_05758</name>
</gene>
<evidence type="ECO:0000259" key="1">
    <source>
        <dbReference type="Pfam" id="PF12937"/>
    </source>
</evidence>
<feature type="domain" description="F-box" evidence="1">
    <location>
        <begin position="19"/>
        <end position="56"/>
    </location>
</feature>
<accession>A0A5M8PLE8</accession>
<dbReference type="Pfam" id="PF12937">
    <property type="entry name" value="F-box-like"/>
    <property type="match status" value="1"/>
</dbReference>
<sequence>MAPSEAMAKPLSPFQVFLPELLLQVSGYLTPRENSRLSRVCRSAYATVAPQLWKHLELLIPAPQMVPEASIYLPDICEQHCIHRIIQSPRPILSWVRKLTIRFTMHETSAQAQKRGRFNGREETGALHGSSNASLFVAENRCVAFYRAVYELHARLPNLKQLALPIWVMTTPVHLELAEAYYDYGIDFRCKVFMGPFDAMQGVPKGSRSLCSLRFDVYGNEFATGFFIEDTTDEFSQAHTAKKMARAFGDVGQQDAVGEAFPDEVKFRMVDGSAEKEVVFKIAGV</sequence>
<dbReference type="InterPro" id="IPR036047">
    <property type="entry name" value="F-box-like_dom_sf"/>
</dbReference>
<dbReference type="InterPro" id="IPR001810">
    <property type="entry name" value="F-box_dom"/>
</dbReference>
<proteinExistence type="predicted"/>
<reference evidence="2 3" key="1">
    <citation type="submission" date="2019-09" db="EMBL/GenBank/DDBJ databases">
        <title>The hologenome of the rock-dwelling lichen Lasallia pustulata.</title>
        <authorList>
            <person name="Greshake Tzovaras B."/>
            <person name="Segers F."/>
            <person name="Bicker A."/>
            <person name="Dal Grande F."/>
            <person name="Otte J."/>
            <person name="Hankeln T."/>
            <person name="Schmitt I."/>
            <person name="Ebersberger I."/>
        </authorList>
    </citation>
    <scope>NUCLEOTIDE SEQUENCE [LARGE SCALE GENOMIC DNA]</scope>
    <source>
        <strain evidence="2">A1-1</strain>
    </source>
</reference>
<dbReference type="AlphaFoldDB" id="A0A5M8PLE8"/>
<dbReference type="OrthoDB" id="10286984at2759"/>
<organism evidence="2 3">
    <name type="scientific">Lasallia pustulata</name>
    <dbReference type="NCBI Taxonomy" id="136370"/>
    <lineage>
        <taxon>Eukaryota</taxon>
        <taxon>Fungi</taxon>
        <taxon>Dikarya</taxon>
        <taxon>Ascomycota</taxon>
        <taxon>Pezizomycotina</taxon>
        <taxon>Lecanoromycetes</taxon>
        <taxon>OSLEUM clade</taxon>
        <taxon>Umbilicariomycetidae</taxon>
        <taxon>Umbilicariales</taxon>
        <taxon>Umbilicariaceae</taxon>
        <taxon>Lasallia</taxon>
    </lineage>
</organism>
<dbReference type="EMBL" id="VXIT01000009">
    <property type="protein sequence ID" value="KAA6410337.1"/>
    <property type="molecule type" value="Genomic_DNA"/>
</dbReference>
<name>A0A5M8PLE8_9LECA</name>
<dbReference type="SUPFAM" id="SSF81383">
    <property type="entry name" value="F-box domain"/>
    <property type="match status" value="1"/>
</dbReference>
<comment type="caution">
    <text evidence="2">The sequence shown here is derived from an EMBL/GenBank/DDBJ whole genome shotgun (WGS) entry which is preliminary data.</text>
</comment>
<evidence type="ECO:0000313" key="2">
    <source>
        <dbReference type="EMBL" id="KAA6410337.1"/>
    </source>
</evidence>
<dbReference type="Proteomes" id="UP000324767">
    <property type="component" value="Unassembled WGS sequence"/>
</dbReference>
<protein>
    <recommendedName>
        <fullName evidence="1">F-box domain-containing protein</fullName>
    </recommendedName>
</protein>
<evidence type="ECO:0000313" key="3">
    <source>
        <dbReference type="Proteomes" id="UP000324767"/>
    </source>
</evidence>